<dbReference type="EMBL" id="FOPC01000002">
    <property type="protein sequence ID" value="SFG26435.1"/>
    <property type="molecule type" value="Genomic_DNA"/>
</dbReference>
<evidence type="ECO:0000256" key="3">
    <source>
        <dbReference type="ARBA" id="ARBA00023110"/>
    </source>
</evidence>
<evidence type="ECO:0000256" key="4">
    <source>
        <dbReference type="ARBA" id="ARBA00023235"/>
    </source>
</evidence>
<comment type="similarity">
    <text evidence="2 6">Belongs to the FKBP-type PPIase family.</text>
</comment>
<dbReference type="InterPro" id="IPR001179">
    <property type="entry name" value="PPIase_FKBP_dom"/>
</dbReference>
<dbReference type="Pfam" id="PF00254">
    <property type="entry name" value="FKBP_C"/>
    <property type="match status" value="1"/>
</dbReference>
<feature type="signal peptide" evidence="7">
    <location>
        <begin position="1"/>
        <end position="21"/>
    </location>
</feature>
<name>A0A1I2QD43_9BACT</name>
<dbReference type="GO" id="GO:0003755">
    <property type="term" value="F:peptidyl-prolyl cis-trans isomerase activity"/>
    <property type="evidence" value="ECO:0007669"/>
    <property type="project" value="UniProtKB-UniRule"/>
</dbReference>
<dbReference type="Proteomes" id="UP000199642">
    <property type="component" value="Unassembled WGS sequence"/>
</dbReference>
<organism evidence="9 10">
    <name type="scientific">Algoriphagus hitonicola</name>
    <dbReference type="NCBI Taxonomy" id="435880"/>
    <lineage>
        <taxon>Bacteria</taxon>
        <taxon>Pseudomonadati</taxon>
        <taxon>Bacteroidota</taxon>
        <taxon>Cytophagia</taxon>
        <taxon>Cytophagales</taxon>
        <taxon>Cyclobacteriaceae</taxon>
        <taxon>Algoriphagus</taxon>
    </lineage>
</organism>
<dbReference type="EC" id="5.2.1.8" evidence="6"/>
<proteinExistence type="inferred from homology"/>
<keyword evidence="10" id="KW-1185">Reference proteome</keyword>
<sequence length="185" mass="20928">MNRTKHYFSVFSILMAVVISACEPTNPFNNGPTYDIEENLERDRVIIDEYLASAEIDSIYRIHHESGIIIIVQEEGEGTRPMVGSVVYSDYTGSLISDGTVFDTSLEDVARENDLFDENRDYVPIEFSIGQGRVIQGWEIAFQRLRPGSKAVLIIPSPYAYRDADRDVIPPNSILRFDVDFLGID</sequence>
<evidence type="ECO:0000256" key="5">
    <source>
        <dbReference type="PROSITE-ProRule" id="PRU00277"/>
    </source>
</evidence>
<feature type="domain" description="PPIase FKBP-type" evidence="8">
    <location>
        <begin position="84"/>
        <end position="185"/>
    </location>
</feature>
<dbReference type="PROSITE" id="PS51257">
    <property type="entry name" value="PROKAR_LIPOPROTEIN"/>
    <property type="match status" value="1"/>
</dbReference>
<reference evidence="10" key="1">
    <citation type="submission" date="2016-10" db="EMBL/GenBank/DDBJ databases">
        <authorList>
            <person name="Varghese N."/>
            <person name="Submissions S."/>
        </authorList>
    </citation>
    <scope>NUCLEOTIDE SEQUENCE [LARGE SCALE GENOMIC DNA]</scope>
    <source>
        <strain evidence="10">DSM 19315</strain>
    </source>
</reference>
<evidence type="ECO:0000259" key="8">
    <source>
        <dbReference type="PROSITE" id="PS50059"/>
    </source>
</evidence>
<dbReference type="PANTHER" id="PTHR43811:SF19">
    <property type="entry name" value="39 KDA FK506-BINDING NUCLEAR PROTEIN"/>
    <property type="match status" value="1"/>
</dbReference>
<keyword evidence="4 5" id="KW-0413">Isomerase</keyword>
<dbReference type="AlphaFoldDB" id="A0A1I2QD43"/>
<evidence type="ECO:0000256" key="6">
    <source>
        <dbReference type="RuleBase" id="RU003915"/>
    </source>
</evidence>
<dbReference type="Gene3D" id="3.10.50.40">
    <property type="match status" value="1"/>
</dbReference>
<evidence type="ECO:0000256" key="1">
    <source>
        <dbReference type="ARBA" id="ARBA00000971"/>
    </source>
</evidence>
<accession>A0A1I2QD43</accession>
<dbReference type="RefSeq" id="WP_092789043.1">
    <property type="nucleotide sequence ID" value="NZ_FOPC01000002.1"/>
</dbReference>
<dbReference type="PROSITE" id="PS50059">
    <property type="entry name" value="FKBP_PPIASE"/>
    <property type="match status" value="1"/>
</dbReference>
<protein>
    <recommendedName>
        <fullName evidence="6">Peptidyl-prolyl cis-trans isomerase</fullName>
        <ecNumber evidence="6">5.2.1.8</ecNumber>
    </recommendedName>
</protein>
<feature type="chain" id="PRO_5011670132" description="Peptidyl-prolyl cis-trans isomerase" evidence="7">
    <location>
        <begin position="22"/>
        <end position="185"/>
    </location>
</feature>
<dbReference type="PANTHER" id="PTHR43811">
    <property type="entry name" value="FKBP-TYPE PEPTIDYL-PROLYL CIS-TRANS ISOMERASE FKPA"/>
    <property type="match status" value="1"/>
</dbReference>
<keyword evidence="7" id="KW-0732">Signal</keyword>
<evidence type="ECO:0000256" key="2">
    <source>
        <dbReference type="ARBA" id="ARBA00006577"/>
    </source>
</evidence>
<dbReference type="SUPFAM" id="SSF54534">
    <property type="entry name" value="FKBP-like"/>
    <property type="match status" value="1"/>
</dbReference>
<evidence type="ECO:0000256" key="7">
    <source>
        <dbReference type="SAM" id="SignalP"/>
    </source>
</evidence>
<evidence type="ECO:0000313" key="10">
    <source>
        <dbReference type="Proteomes" id="UP000199642"/>
    </source>
</evidence>
<keyword evidence="3 5" id="KW-0697">Rotamase</keyword>
<gene>
    <name evidence="9" type="ORF">SAMN04487988_102235</name>
</gene>
<dbReference type="InterPro" id="IPR046357">
    <property type="entry name" value="PPIase_dom_sf"/>
</dbReference>
<evidence type="ECO:0000313" key="9">
    <source>
        <dbReference type="EMBL" id="SFG26435.1"/>
    </source>
</evidence>
<comment type="catalytic activity">
    <reaction evidence="1 5 6">
        <text>[protein]-peptidylproline (omega=180) = [protein]-peptidylproline (omega=0)</text>
        <dbReference type="Rhea" id="RHEA:16237"/>
        <dbReference type="Rhea" id="RHEA-COMP:10747"/>
        <dbReference type="Rhea" id="RHEA-COMP:10748"/>
        <dbReference type="ChEBI" id="CHEBI:83833"/>
        <dbReference type="ChEBI" id="CHEBI:83834"/>
        <dbReference type="EC" id="5.2.1.8"/>
    </reaction>
</comment>
<dbReference type="OrthoDB" id="9814548at2"/>
<dbReference type="STRING" id="435880.SAMN04487988_102235"/>